<dbReference type="EMBL" id="CACVBM020001607">
    <property type="protein sequence ID" value="CAA7055565.1"/>
    <property type="molecule type" value="Genomic_DNA"/>
</dbReference>
<dbReference type="OrthoDB" id="1083020at2759"/>
<gene>
    <name evidence="2" type="ORF">MERR_LOCUS42801</name>
</gene>
<dbReference type="Gene3D" id="3.80.10.10">
    <property type="entry name" value="Ribonuclease Inhibitor"/>
    <property type="match status" value="1"/>
</dbReference>
<dbReference type="PANTHER" id="PTHR31900:SF28">
    <property type="entry name" value="FBD DOMAIN-CONTAINING PROTEIN"/>
    <property type="match status" value="1"/>
</dbReference>
<dbReference type="PANTHER" id="PTHR31900">
    <property type="entry name" value="F-BOX/RNI SUPERFAMILY PROTEIN-RELATED"/>
    <property type="match status" value="1"/>
</dbReference>
<dbReference type="Pfam" id="PF08387">
    <property type="entry name" value="FBD"/>
    <property type="match status" value="1"/>
</dbReference>
<dbReference type="InterPro" id="IPR055411">
    <property type="entry name" value="LRR_FXL15/At3g58940/PEG3-like"/>
</dbReference>
<name>A0A6D2KEW3_9BRAS</name>
<dbReference type="InterPro" id="IPR050232">
    <property type="entry name" value="FBL13/AtMIF1-like"/>
</dbReference>
<accession>A0A6D2KEW3</accession>
<dbReference type="Pfam" id="PF24758">
    <property type="entry name" value="LRR_At5g56370"/>
    <property type="match status" value="1"/>
</dbReference>
<dbReference type="SMART" id="SM00579">
    <property type="entry name" value="FBD"/>
    <property type="match status" value="1"/>
</dbReference>
<dbReference type="SUPFAM" id="SSF52047">
    <property type="entry name" value="RNI-like"/>
    <property type="match status" value="1"/>
</dbReference>
<protein>
    <recommendedName>
        <fullName evidence="1">FBD domain-containing protein</fullName>
    </recommendedName>
</protein>
<evidence type="ECO:0000313" key="3">
    <source>
        <dbReference type="Proteomes" id="UP000467841"/>
    </source>
</evidence>
<sequence length="344" mass="39398">MNISNLKISNGGLKLQFLAVYMSWKFTIMRSIKTYFRAAFTRESLVILKLKYVTLMDVPTMVCLPCLKTLQLESVTYVYNESLQRLLSICPVLEELSVHFGNEATVPVFSIIVPSLQILSLFIAADIWHLIRYEIDTPSLKYFKLEDGIDSESYCEIKNMPNLREAYVDAGSITSFKCVVGPITSTKRLTICLEDNVYGDGFVLNELEHLKICVCQKNSLNLLAQLLRDSPNLRVLEILYMEGHEDNECDNLDPWNQPSHVPECLLSSLQFFKWSQYSGRPQERDIAVYMLKNACRLEKVTILADTRELYVSNLCMIKELTLSSRASSTCELVFAEWHHVVSDE</sequence>
<dbReference type="InterPro" id="IPR006566">
    <property type="entry name" value="FBD"/>
</dbReference>
<evidence type="ECO:0000259" key="1">
    <source>
        <dbReference type="SMART" id="SM00579"/>
    </source>
</evidence>
<organism evidence="2 3">
    <name type="scientific">Microthlaspi erraticum</name>
    <dbReference type="NCBI Taxonomy" id="1685480"/>
    <lineage>
        <taxon>Eukaryota</taxon>
        <taxon>Viridiplantae</taxon>
        <taxon>Streptophyta</taxon>
        <taxon>Embryophyta</taxon>
        <taxon>Tracheophyta</taxon>
        <taxon>Spermatophyta</taxon>
        <taxon>Magnoliopsida</taxon>
        <taxon>eudicotyledons</taxon>
        <taxon>Gunneridae</taxon>
        <taxon>Pentapetalae</taxon>
        <taxon>rosids</taxon>
        <taxon>malvids</taxon>
        <taxon>Brassicales</taxon>
        <taxon>Brassicaceae</taxon>
        <taxon>Coluteocarpeae</taxon>
        <taxon>Microthlaspi</taxon>
    </lineage>
</organism>
<feature type="domain" description="FBD" evidence="1">
    <location>
        <begin position="263"/>
        <end position="335"/>
    </location>
</feature>
<comment type="caution">
    <text evidence="2">The sequence shown here is derived from an EMBL/GenBank/DDBJ whole genome shotgun (WGS) entry which is preliminary data.</text>
</comment>
<keyword evidence="3" id="KW-1185">Reference proteome</keyword>
<dbReference type="InterPro" id="IPR032675">
    <property type="entry name" value="LRR_dom_sf"/>
</dbReference>
<proteinExistence type="predicted"/>
<evidence type="ECO:0000313" key="2">
    <source>
        <dbReference type="EMBL" id="CAA7055565.1"/>
    </source>
</evidence>
<dbReference type="AlphaFoldDB" id="A0A6D2KEW3"/>
<reference evidence="2" key="1">
    <citation type="submission" date="2020-01" db="EMBL/GenBank/DDBJ databases">
        <authorList>
            <person name="Mishra B."/>
        </authorList>
    </citation>
    <scope>NUCLEOTIDE SEQUENCE [LARGE SCALE GENOMIC DNA]</scope>
</reference>
<dbReference type="Proteomes" id="UP000467841">
    <property type="component" value="Unassembled WGS sequence"/>
</dbReference>